<dbReference type="EMBL" id="LR899553">
    <property type="protein sequence ID" value="CAD7240493.1"/>
    <property type="molecule type" value="Genomic_DNA"/>
</dbReference>
<evidence type="ECO:0000256" key="13">
    <source>
        <dbReference type="SAM" id="Phobius"/>
    </source>
</evidence>
<evidence type="ECO:0000256" key="12">
    <source>
        <dbReference type="ARBA" id="ARBA00048947"/>
    </source>
</evidence>
<evidence type="ECO:0000256" key="2">
    <source>
        <dbReference type="ARBA" id="ARBA00007277"/>
    </source>
</evidence>
<evidence type="ECO:0000256" key="9">
    <source>
        <dbReference type="ARBA" id="ARBA00047392"/>
    </source>
</evidence>
<dbReference type="SUPFAM" id="SSF51695">
    <property type="entry name" value="PLC-like phosphodiesterases"/>
    <property type="match status" value="1"/>
</dbReference>
<evidence type="ECO:0000256" key="8">
    <source>
        <dbReference type="ARBA" id="ARBA00036083"/>
    </source>
</evidence>
<evidence type="ECO:0000256" key="5">
    <source>
        <dbReference type="ARBA" id="ARBA00022989"/>
    </source>
</evidence>
<evidence type="ECO:0000256" key="1">
    <source>
        <dbReference type="ARBA" id="ARBA00004370"/>
    </source>
</evidence>
<proteinExistence type="inferred from homology"/>
<evidence type="ECO:0000256" key="10">
    <source>
        <dbReference type="ARBA" id="ARBA00047538"/>
    </source>
</evidence>
<sequence length="348" mass="39571">MTFTRLEFGRAIYAVSVFPVVVMVCVMILVAVVSTYIVASAFFTRFPQLSPVNLLVPNSIVKKRKFAAPIRHISHRGGAAEAMENTMDAFKYAAGLGTQMLELDVHLTKDGKVVVLHDLNLLRVAGVDRDVTQTDYDELPALLKKVPVHFAPGTTFETSRNLRIPLLEDVFKAFPTLPINIDPKDENPLLVKAVGELIEKYERAHLTVWGSPNDTIARWCHETNPEVGLLFSMRRVVVVCFLFYLGLLPYVPLKETHLEVPLLSIFLGEDFQEAWGKHAGRQLLVRAANLFLFRRSLYRHLDRRGIPTYLWVLNREKDWKEAFDNGIEGVMTDRPASLMRFLENNRLV</sequence>
<dbReference type="Pfam" id="PF03009">
    <property type="entry name" value="GDPD"/>
    <property type="match status" value="1"/>
</dbReference>
<comment type="catalytic activity">
    <reaction evidence="12">
        <text>N,1-di-(9Z-octadecenoyl)-sn-glycero-3-phosphoethanolamine + H2O = N-(9Z-octadecenoyl) ethanolamine + 1-(9Z-octadecenoyl)-sn-glycero-3-phosphate + H(+)</text>
        <dbReference type="Rhea" id="RHEA:56460"/>
        <dbReference type="ChEBI" id="CHEBI:15377"/>
        <dbReference type="ChEBI" id="CHEBI:15378"/>
        <dbReference type="ChEBI" id="CHEBI:71466"/>
        <dbReference type="ChEBI" id="CHEBI:74544"/>
        <dbReference type="ChEBI" id="CHEBI:85222"/>
    </reaction>
    <physiologicalReaction direction="left-to-right" evidence="12">
        <dbReference type="Rhea" id="RHEA:56461"/>
    </physiologicalReaction>
</comment>
<evidence type="ECO:0000256" key="7">
    <source>
        <dbReference type="ARBA" id="ARBA00023136"/>
    </source>
</evidence>
<dbReference type="InterPro" id="IPR017946">
    <property type="entry name" value="PLC-like_Pdiesterase_TIM-brl"/>
</dbReference>
<dbReference type="GO" id="GO:0046475">
    <property type="term" value="P:glycerophospholipid catabolic process"/>
    <property type="evidence" value="ECO:0007669"/>
    <property type="project" value="TreeGrafter"/>
</dbReference>
<comment type="catalytic activity">
    <reaction evidence="11">
        <text>1-O-(1Z-octadecenyl)-sn-glycero-3-phospho-N-hexadecanoyl-ethanolamine + H2O = 1-O-(1Z-octadecenyl)-sn-glycero-3-phosphate + N-hexadecanoylethanolamine + H(+)</text>
        <dbReference type="Rhea" id="RHEA:53184"/>
        <dbReference type="ChEBI" id="CHEBI:15377"/>
        <dbReference type="ChEBI" id="CHEBI:15378"/>
        <dbReference type="ChEBI" id="CHEBI:71464"/>
        <dbReference type="ChEBI" id="CHEBI:137009"/>
        <dbReference type="ChEBI" id="CHEBI:137017"/>
    </reaction>
    <physiologicalReaction direction="left-to-right" evidence="11">
        <dbReference type="Rhea" id="RHEA:53185"/>
    </physiologicalReaction>
</comment>
<evidence type="ECO:0000256" key="3">
    <source>
        <dbReference type="ARBA" id="ARBA00022692"/>
    </source>
</evidence>
<keyword evidence="4" id="KW-0378">Hydrolase</keyword>
<gene>
    <name evidence="15" type="ORF">DSTB1V02_LOCUS514</name>
</gene>
<protein>
    <recommendedName>
        <fullName evidence="14">GP-PDE domain-containing protein</fullName>
    </recommendedName>
</protein>
<dbReference type="GO" id="GO:0005789">
    <property type="term" value="C:endoplasmic reticulum membrane"/>
    <property type="evidence" value="ECO:0007669"/>
    <property type="project" value="TreeGrafter"/>
</dbReference>
<keyword evidence="6" id="KW-0443">Lipid metabolism</keyword>
<name>A0A7R8X4Q8_9CRUS</name>
<keyword evidence="5 13" id="KW-1133">Transmembrane helix</keyword>
<dbReference type="PROSITE" id="PS51704">
    <property type="entry name" value="GP_PDE"/>
    <property type="match status" value="1"/>
</dbReference>
<comment type="similarity">
    <text evidence="2">Belongs to the glycerophosphoryl diester phosphodiesterase family.</text>
</comment>
<dbReference type="Gene3D" id="3.20.20.190">
    <property type="entry name" value="Phosphatidylinositol (PI) phosphodiesterase"/>
    <property type="match status" value="1"/>
</dbReference>
<dbReference type="AlphaFoldDB" id="A0A7R8X4Q8"/>
<comment type="catalytic activity">
    <reaction evidence="8">
        <text>1-O-hexadecyl-sn-glycero-3-phosphocholine + H2O = 1-O-hexadecyl-sn-glycero-3-phosphate + choline + H(+)</text>
        <dbReference type="Rhea" id="RHEA:41143"/>
        <dbReference type="ChEBI" id="CHEBI:15354"/>
        <dbReference type="ChEBI" id="CHEBI:15377"/>
        <dbReference type="ChEBI" id="CHEBI:15378"/>
        <dbReference type="ChEBI" id="CHEBI:64496"/>
        <dbReference type="ChEBI" id="CHEBI:77580"/>
    </reaction>
    <physiologicalReaction direction="left-to-right" evidence="8">
        <dbReference type="Rhea" id="RHEA:41144"/>
    </physiologicalReaction>
</comment>
<evidence type="ECO:0000259" key="14">
    <source>
        <dbReference type="PROSITE" id="PS51704"/>
    </source>
</evidence>
<keyword evidence="16" id="KW-1185">Reference proteome</keyword>
<evidence type="ECO:0000256" key="6">
    <source>
        <dbReference type="ARBA" id="ARBA00023098"/>
    </source>
</evidence>
<evidence type="ECO:0000256" key="11">
    <source>
        <dbReference type="ARBA" id="ARBA00048580"/>
    </source>
</evidence>
<dbReference type="GO" id="GO:0008081">
    <property type="term" value="F:phosphoric diester hydrolase activity"/>
    <property type="evidence" value="ECO:0007669"/>
    <property type="project" value="InterPro"/>
</dbReference>
<comment type="subcellular location">
    <subcellularLocation>
        <location evidence="1">Membrane</location>
    </subcellularLocation>
</comment>
<dbReference type="GO" id="GO:0004622">
    <property type="term" value="F:phosphatidylcholine lysophospholipase activity"/>
    <property type="evidence" value="ECO:0007669"/>
    <property type="project" value="TreeGrafter"/>
</dbReference>
<reference evidence="15" key="1">
    <citation type="submission" date="2020-11" db="EMBL/GenBank/DDBJ databases">
        <authorList>
            <person name="Tran Van P."/>
        </authorList>
    </citation>
    <scope>NUCLEOTIDE SEQUENCE</scope>
</reference>
<comment type="catalytic activity">
    <reaction evidence="10">
        <text>N-hexadecanoyl-1-(9Z-octadecenoyl)-sn-glycero-3-phosphoethanolamine + H2O = N-hexadecanoylethanolamine + 1-(9Z-octadecenoyl)-sn-glycero-3-phosphate + H(+)</text>
        <dbReference type="Rhea" id="RHEA:53168"/>
        <dbReference type="ChEBI" id="CHEBI:15377"/>
        <dbReference type="ChEBI" id="CHEBI:15378"/>
        <dbReference type="ChEBI" id="CHEBI:71464"/>
        <dbReference type="ChEBI" id="CHEBI:74544"/>
        <dbReference type="ChEBI" id="CHEBI:85217"/>
    </reaction>
    <physiologicalReaction direction="left-to-right" evidence="10">
        <dbReference type="Rhea" id="RHEA:53169"/>
    </physiologicalReaction>
</comment>
<dbReference type="CDD" id="cd08612">
    <property type="entry name" value="GDPD_GDE4"/>
    <property type="match status" value="1"/>
</dbReference>
<dbReference type="PANTHER" id="PTHR42758:SF2">
    <property type="entry name" value="PHOSPHATIDYLGLYCEROL PHOSPHOLIPASE C"/>
    <property type="match status" value="1"/>
</dbReference>
<dbReference type="PANTHER" id="PTHR42758">
    <property type="entry name" value="PHOSPHATIDYLGLYCEROL PHOSPHOLIPASE C"/>
    <property type="match status" value="1"/>
</dbReference>
<comment type="catalytic activity">
    <reaction evidence="9">
        <text>N-(5Z,8Z,11Z,14Z-eicosatetraenoyl)-1-(9Z-octadecenoyl)-sn-glycero-3-phosphoethanolamine + H2O = N-(5Z,8Z,11Z,14Z-eicosatetraenoyl)-ethanolamine + 1-(9Z-octadecenoyl)-sn-glycero-3-phosphate + H(+)</text>
        <dbReference type="Rhea" id="RHEA:45544"/>
        <dbReference type="ChEBI" id="CHEBI:2700"/>
        <dbReference type="ChEBI" id="CHEBI:15377"/>
        <dbReference type="ChEBI" id="CHEBI:15378"/>
        <dbReference type="ChEBI" id="CHEBI:74544"/>
        <dbReference type="ChEBI" id="CHEBI:85223"/>
    </reaction>
    <physiologicalReaction direction="left-to-right" evidence="9">
        <dbReference type="Rhea" id="RHEA:45545"/>
    </physiologicalReaction>
</comment>
<evidence type="ECO:0000256" key="4">
    <source>
        <dbReference type="ARBA" id="ARBA00022801"/>
    </source>
</evidence>
<accession>A0A7R8X4Q8</accession>
<feature type="transmembrane region" description="Helical" evidence="13">
    <location>
        <begin position="12"/>
        <end position="39"/>
    </location>
</feature>
<evidence type="ECO:0000313" key="15">
    <source>
        <dbReference type="EMBL" id="CAD7240493.1"/>
    </source>
</evidence>
<keyword evidence="7 13" id="KW-0472">Membrane</keyword>
<dbReference type="InterPro" id="IPR052271">
    <property type="entry name" value="GDPD-Related"/>
</dbReference>
<feature type="domain" description="GP-PDE" evidence="14">
    <location>
        <begin position="70"/>
        <end position="342"/>
    </location>
</feature>
<dbReference type="Proteomes" id="UP000677054">
    <property type="component" value="Unassembled WGS sequence"/>
</dbReference>
<organism evidence="15">
    <name type="scientific">Darwinula stevensoni</name>
    <dbReference type="NCBI Taxonomy" id="69355"/>
    <lineage>
        <taxon>Eukaryota</taxon>
        <taxon>Metazoa</taxon>
        <taxon>Ecdysozoa</taxon>
        <taxon>Arthropoda</taxon>
        <taxon>Crustacea</taxon>
        <taxon>Oligostraca</taxon>
        <taxon>Ostracoda</taxon>
        <taxon>Podocopa</taxon>
        <taxon>Podocopida</taxon>
        <taxon>Darwinulocopina</taxon>
        <taxon>Darwinuloidea</taxon>
        <taxon>Darwinulidae</taxon>
        <taxon>Darwinula</taxon>
    </lineage>
</organism>
<dbReference type="InterPro" id="IPR030395">
    <property type="entry name" value="GP_PDE_dom"/>
</dbReference>
<keyword evidence="3 13" id="KW-0812">Transmembrane</keyword>
<dbReference type="EMBL" id="CAJPEV010000036">
    <property type="protein sequence ID" value="CAG0879264.1"/>
    <property type="molecule type" value="Genomic_DNA"/>
</dbReference>
<evidence type="ECO:0000313" key="16">
    <source>
        <dbReference type="Proteomes" id="UP000677054"/>
    </source>
</evidence>
<dbReference type="OrthoDB" id="1058301at2759"/>